<dbReference type="Gene3D" id="3.40.50.720">
    <property type="entry name" value="NAD(P)-binding Rossmann-like Domain"/>
    <property type="match status" value="1"/>
</dbReference>
<feature type="domain" description="Polysaccharide biosynthesis protein CapD-like" evidence="2">
    <location>
        <begin position="32"/>
        <end position="303"/>
    </location>
</feature>
<comment type="caution">
    <text evidence="3">The sequence shown here is derived from an EMBL/GenBank/DDBJ whole genome shotgun (WGS) entry which is preliminary data.</text>
</comment>
<comment type="similarity">
    <text evidence="1">Belongs to the polysaccharide synthase family.</text>
</comment>
<keyword evidence="4" id="KW-1185">Reference proteome</keyword>
<dbReference type="InterPro" id="IPR036291">
    <property type="entry name" value="NAD(P)-bd_dom_sf"/>
</dbReference>
<dbReference type="PANTHER" id="PTHR43318:SF1">
    <property type="entry name" value="POLYSACCHARIDE BIOSYNTHESIS PROTEIN EPSC-RELATED"/>
    <property type="match status" value="1"/>
</dbReference>
<name>A0ABW5LU33_9FLAO</name>
<dbReference type="InterPro" id="IPR003869">
    <property type="entry name" value="Polysac_CapD-like"/>
</dbReference>
<dbReference type="SUPFAM" id="SSF51735">
    <property type="entry name" value="NAD(P)-binding Rossmann-fold domains"/>
    <property type="match status" value="1"/>
</dbReference>
<dbReference type="PANTHER" id="PTHR43318">
    <property type="entry name" value="UDP-N-ACETYLGLUCOSAMINE 4,6-DEHYDRATASE"/>
    <property type="match status" value="1"/>
</dbReference>
<protein>
    <submittedName>
        <fullName evidence="3">Polysaccharide biosynthesis protein</fullName>
    </submittedName>
</protein>
<reference evidence="4" key="1">
    <citation type="journal article" date="2019" name="Int. J. Syst. Evol. Microbiol.">
        <title>The Global Catalogue of Microorganisms (GCM) 10K type strain sequencing project: providing services to taxonomists for standard genome sequencing and annotation.</title>
        <authorList>
            <consortium name="The Broad Institute Genomics Platform"/>
            <consortium name="The Broad Institute Genome Sequencing Center for Infectious Disease"/>
            <person name="Wu L."/>
            <person name="Ma J."/>
        </authorList>
    </citation>
    <scope>NUCLEOTIDE SEQUENCE [LARGE SCALE GENOMIC DNA]</scope>
    <source>
        <strain evidence="4">KCTC 52127</strain>
    </source>
</reference>
<evidence type="ECO:0000313" key="4">
    <source>
        <dbReference type="Proteomes" id="UP001597508"/>
    </source>
</evidence>
<organism evidence="3 4">
    <name type="scientific">Pseudotenacibaculum haliotis</name>
    <dbReference type="NCBI Taxonomy" id="1862138"/>
    <lineage>
        <taxon>Bacteria</taxon>
        <taxon>Pseudomonadati</taxon>
        <taxon>Bacteroidota</taxon>
        <taxon>Flavobacteriia</taxon>
        <taxon>Flavobacteriales</taxon>
        <taxon>Flavobacteriaceae</taxon>
        <taxon>Pseudotenacibaculum</taxon>
    </lineage>
</organism>
<evidence type="ECO:0000313" key="3">
    <source>
        <dbReference type="EMBL" id="MFD2568104.1"/>
    </source>
</evidence>
<sequence length="357" mass="41241">MLDNLFKYQQKQKESTHVKWDVFNKKYLDKTILITGGAGTIGAEIVKSLSLSQVKRVIVFDFSEFSIFKLKNELNQDELIPEIIYKIGDIKDSNRIRELLIEYSPDVIIHTAAYKHLDLMEENAIEAYKNNFLGTKNVFLEALKNNIKEFIFVSTDKAVEPLSIMGLTKKMAEIYLRYSKNDSIQFKIIRFGNVIGSLGSIIPLVKKLIKHDKTITVRDKNTQRFFIYPETVAKTLLNTLTLNSKNTTYLIKMGDPIFIKDIVKAIISEEGKKNQFVEENLLKGEKINESLIENYESKNLVDGYNCYEVIDMSDIKDQPYLEIFNCFTSIESKDYLTQKDYLSKIAKSIKYTTFAKN</sequence>
<dbReference type="InterPro" id="IPR051203">
    <property type="entry name" value="Polysaccharide_Synthase-Rel"/>
</dbReference>
<dbReference type="Proteomes" id="UP001597508">
    <property type="component" value="Unassembled WGS sequence"/>
</dbReference>
<proteinExistence type="inferred from homology"/>
<dbReference type="Pfam" id="PF02719">
    <property type="entry name" value="Polysacc_synt_2"/>
    <property type="match status" value="1"/>
</dbReference>
<gene>
    <name evidence="3" type="ORF">ACFSRZ_12015</name>
</gene>
<evidence type="ECO:0000256" key="1">
    <source>
        <dbReference type="ARBA" id="ARBA00007430"/>
    </source>
</evidence>
<dbReference type="EMBL" id="JBHULH010000008">
    <property type="protein sequence ID" value="MFD2568104.1"/>
    <property type="molecule type" value="Genomic_DNA"/>
</dbReference>
<accession>A0ABW5LU33</accession>
<dbReference type="RefSeq" id="WP_379666813.1">
    <property type="nucleotide sequence ID" value="NZ_JBHULH010000008.1"/>
</dbReference>
<evidence type="ECO:0000259" key="2">
    <source>
        <dbReference type="Pfam" id="PF02719"/>
    </source>
</evidence>